<dbReference type="Gene3D" id="1.10.10.10">
    <property type="entry name" value="Winged helix-like DNA-binding domain superfamily/Winged helix DNA-binding domain"/>
    <property type="match status" value="1"/>
</dbReference>
<dbReference type="InterPro" id="IPR036388">
    <property type="entry name" value="WH-like_DNA-bd_sf"/>
</dbReference>
<protein>
    <submittedName>
        <fullName evidence="3">Transcriptional regulator</fullName>
    </submittedName>
</protein>
<dbReference type="InterPro" id="IPR007421">
    <property type="entry name" value="Schlafen_AlbA_2_dom"/>
</dbReference>
<feature type="domain" description="Schlafen AlbA-2" evidence="1">
    <location>
        <begin position="47"/>
        <end position="169"/>
    </location>
</feature>
<gene>
    <name evidence="3" type="ORF">MANAM107_09860</name>
</gene>
<evidence type="ECO:0000313" key="3">
    <source>
        <dbReference type="EMBL" id="BDA64152.1"/>
    </source>
</evidence>
<dbReference type="PANTHER" id="PTHR30595">
    <property type="entry name" value="GLPR-RELATED TRANSCRIPTIONAL REPRESSOR"/>
    <property type="match status" value="1"/>
</dbReference>
<organism evidence="3 4">
    <name type="scientific">Actinomyces capricornis</name>
    <dbReference type="NCBI Taxonomy" id="2755559"/>
    <lineage>
        <taxon>Bacteria</taxon>
        <taxon>Bacillati</taxon>
        <taxon>Actinomycetota</taxon>
        <taxon>Actinomycetes</taxon>
        <taxon>Actinomycetales</taxon>
        <taxon>Actinomycetaceae</taxon>
        <taxon>Actinomyces</taxon>
    </lineage>
</organism>
<evidence type="ECO:0000259" key="2">
    <source>
        <dbReference type="Pfam" id="PF09339"/>
    </source>
</evidence>
<dbReference type="Proteomes" id="UP000824496">
    <property type="component" value="Chromosome"/>
</dbReference>
<dbReference type="Gene3D" id="3.30.565.60">
    <property type="match status" value="1"/>
</dbReference>
<dbReference type="Pfam" id="PF09339">
    <property type="entry name" value="HTH_IclR"/>
    <property type="match status" value="1"/>
</dbReference>
<dbReference type="Gene3D" id="3.30.950.30">
    <property type="entry name" value="Schlafen, AAA domain"/>
    <property type="match status" value="1"/>
</dbReference>
<dbReference type="InterPro" id="IPR036390">
    <property type="entry name" value="WH_DNA-bd_sf"/>
</dbReference>
<dbReference type="EMBL" id="AP025017">
    <property type="protein sequence ID" value="BDA64152.1"/>
    <property type="molecule type" value="Genomic_DNA"/>
</dbReference>
<accession>A0ABM7U9N8</accession>
<sequence length="592" mass="62977">MVSVYTVTASVYTVTASVNYTERVTDEELAERVARLRQLGSDDAGTEVKAAAGGLPKSVWESVSAFANTDGGIVILGLDEKRAFAPVEGFDAGRIVNALVAGLQQDPKIVPVPDGAYRVWRTMVDDAPVVVVEVDSLRGRADTPLPCYVKAKGVMGGSYKRVDDQDRHLTAYEIYMLQTSYQVLGTDRMEVPGAALEELSSDAVQRMLGSIRARGSHALDGLAADDLSGALTRIGVLGSESTPTLAGYLALATYPQQRLPQLTIDVAVHPSTEKSAHGELRFIDRQTCDGPLPIAIEDAVKAVSRNLRRQRRVEGVAGVDELEVPEEVLREAITNAVTHRDYGELARGGQVAVDVFPDRVEVSSPGGFYGTRSAENVAEGRSDSRNPGLARLLTLVPRTDGDGVLCENQGSGVPRMISSMRERGLPSPDYSESDLGHVVVRLRRSGLLDEQALSWLDSLPGGGGTDSERAALALARRDGRVSVAGLRDNLGIDSDDAREVLGALVAEGLLIGAGDGPYVLMTGHETAEETGARWEILSLLDAETPRTIRDIAAATGKTPGTLRPLLRGLIADGLVVATAPPTSRNRAYLVAG</sequence>
<name>A0ABM7U9N8_9ACTO</name>
<dbReference type="InterPro" id="IPR038475">
    <property type="entry name" value="RecG_C_sf"/>
</dbReference>
<dbReference type="PANTHER" id="PTHR30595:SF6">
    <property type="entry name" value="SCHLAFEN ALBA-2 DOMAIN-CONTAINING PROTEIN"/>
    <property type="match status" value="1"/>
</dbReference>
<dbReference type="Pfam" id="PF13749">
    <property type="entry name" value="HATPase_c_4"/>
    <property type="match status" value="1"/>
</dbReference>
<dbReference type="InterPro" id="IPR038461">
    <property type="entry name" value="Schlafen_AlbA_2_dom_sf"/>
</dbReference>
<keyword evidence="4" id="KW-1185">Reference proteome</keyword>
<feature type="domain" description="HTH iclR-type" evidence="2">
    <location>
        <begin position="535"/>
        <end position="576"/>
    </location>
</feature>
<dbReference type="SUPFAM" id="SSF46785">
    <property type="entry name" value="Winged helix' DNA-binding domain"/>
    <property type="match status" value="1"/>
</dbReference>
<proteinExistence type="predicted"/>
<evidence type="ECO:0000313" key="4">
    <source>
        <dbReference type="Proteomes" id="UP000824496"/>
    </source>
</evidence>
<evidence type="ECO:0000259" key="1">
    <source>
        <dbReference type="Pfam" id="PF04326"/>
    </source>
</evidence>
<reference evidence="3 4" key="1">
    <citation type="submission" date="2021-08" db="EMBL/GenBank/DDBJ databases">
        <title>Whole genome sequence of novel Actinomyces species strain MAS-1.</title>
        <authorList>
            <person name="Saito M."/>
            <person name="Kuwahara N."/>
            <person name="Takizawa T."/>
            <person name="Gotouda H."/>
            <person name="Ochiai T."/>
        </authorList>
    </citation>
    <scope>NUCLEOTIDE SEQUENCE [LARGE SCALE GENOMIC DNA]</scope>
    <source>
        <strain evidence="3 4">MAS-1</strain>
    </source>
</reference>
<dbReference type="Pfam" id="PF04326">
    <property type="entry name" value="SLFN_AlbA_2"/>
    <property type="match status" value="1"/>
</dbReference>
<dbReference type="InterPro" id="IPR005471">
    <property type="entry name" value="Tscrpt_reg_IclR_N"/>
</dbReference>